<protein>
    <recommendedName>
        <fullName evidence="4 13">Tetraacyldisaccharide 4'-kinase</fullName>
        <ecNumber evidence="3 13">2.7.1.130</ecNumber>
    </recommendedName>
    <alternativeName>
        <fullName evidence="12 13">Lipid A 4'-kinase</fullName>
    </alternativeName>
</protein>
<comment type="pathway">
    <text evidence="2 13">Glycolipid biosynthesis; lipid IV(A) biosynthesis; lipid IV(A) from (3R)-3-hydroxytetradecanoyl-[acyl-carrier-protein] and UDP-N-acetyl-alpha-D-glucosamine: step 6/6.</text>
</comment>
<evidence type="ECO:0000256" key="2">
    <source>
        <dbReference type="ARBA" id="ARBA00004870"/>
    </source>
</evidence>
<evidence type="ECO:0000256" key="11">
    <source>
        <dbReference type="ARBA" id="ARBA00023098"/>
    </source>
</evidence>
<dbReference type="InterPro" id="IPR027417">
    <property type="entry name" value="P-loop_NTPase"/>
</dbReference>
<dbReference type="EC" id="2.7.1.130" evidence="3 13"/>
<dbReference type="NCBIfam" id="TIGR00682">
    <property type="entry name" value="lpxK"/>
    <property type="match status" value="1"/>
</dbReference>
<comment type="caution">
    <text evidence="14">The sequence shown here is derived from an EMBL/GenBank/DDBJ whole genome shotgun (WGS) entry which is preliminary data.</text>
</comment>
<dbReference type="GO" id="GO:0005886">
    <property type="term" value="C:plasma membrane"/>
    <property type="evidence" value="ECO:0007669"/>
    <property type="project" value="TreeGrafter"/>
</dbReference>
<reference evidence="14" key="1">
    <citation type="submission" date="2023-02" db="EMBL/GenBank/DDBJ databases">
        <title>Genome of Flavobacteriaceae gen. nov. sp. strain F89.</title>
        <authorList>
            <person name="Wang Y."/>
        </authorList>
    </citation>
    <scope>NUCLEOTIDE SEQUENCE</scope>
    <source>
        <strain evidence="14">F89</strain>
    </source>
</reference>
<evidence type="ECO:0000256" key="9">
    <source>
        <dbReference type="ARBA" id="ARBA00022777"/>
    </source>
</evidence>
<dbReference type="Proteomes" id="UP001200642">
    <property type="component" value="Unassembled WGS sequence"/>
</dbReference>
<evidence type="ECO:0000313" key="15">
    <source>
        <dbReference type="Proteomes" id="UP001200642"/>
    </source>
</evidence>
<keyword evidence="15" id="KW-1185">Reference proteome</keyword>
<evidence type="ECO:0000313" key="14">
    <source>
        <dbReference type="EMBL" id="MCG2461916.1"/>
    </source>
</evidence>
<keyword evidence="5 13" id="KW-0444">Lipid biosynthesis</keyword>
<dbReference type="HAMAP" id="MF_00409">
    <property type="entry name" value="LpxK"/>
    <property type="match status" value="1"/>
</dbReference>
<keyword evidence="8 13" id="KW-0547">Nucleotide-binding</keyword>
<dbReference type="SUPFAM" id="SSF52540">
    <property type="entry name" value="P-loop containing nucleoside triphosphate hydrolases"/>
    <property type="match status" value="1"/>
</dbReference>
<dbReference type="GO" id="GO:0005524">
    <property type="term" value="F:ATP binding"/>
    <property type="evidence" value="ECO:0007669"/>
    <property type="project" value="UniProtKB-UniRule"/>
</dbReference>
<evidence type="ECO:0000256" key="6">
    <source>
        <dbReference type="ARBA" id="ARBA00022556"/>
    </source>
</evidence>
<dbReference type="InterPro" id="IPR003758">
    <property type="entry name" value="LpxK"/>
</dbReference>
<evidence type="ECO:0000256" key="3">
    <source>
        <dbReference type="ARBA" id="ARBA00012071"/>
    </source>
</evidence>
<evidence type="ECO:0000256" key="1">
    <source>
        <dbReference type="ARBA" id="ARBA00002274"/>
    </source>
</evidence>
<comment type="function">
    <text evidence="1 13">Transfers the gamma-phosphate of ATP to the 4'-position of a tetraacyldisaccharide 1-phosphate intermediate (termed DS-1-P) to form tetraacyldisaccharide 1,4'-bis-phosphate (lipid IVA).</text>
</comment>
<evidence type="ECO:0000256" key="5">
    <source>
        <dbReference type="ARBA" id="ARBA00022516"/>
    </source>
</evidence>
<feature type="binding site" evidence="13">
    <location>
        <begin position="47"/>
        <end position="54"/>
    </location>
    <ligand>
        <name>ATP</name>
        <dbReference type="ChEBI" id="CHEBI:30616"/>
    </ligand>
</feature>
<organism evidence="14 15">
    <name type="scientific">Cerina litoralis</name>
    <dbReference type="NCBI Taxonomy" id="2874477"/>
    <lineage>
        <taxon>Bacteria</taxon>
        <taxon>Pseudomonadati</taxon>
        <taxon>Bacteroidota</taxon>
        <taxon>Flavobacteriia</taxon>
        <taxon>Flavobacteriales</taxon>
        <taxon>Flavobacteriaceae</taxon>
        <taxon>Cerina</taxon>
    </lineage>
</organism>
<dbReference type="AlphaFoldDB" id="A0AAE3EYH0"/>
<accession>A0AAE3EYH0</accession>
<dbReference type="PANTHER" id="PTHR42724:SF1">
    <property type="entry name" value="TETRAACYLDISACCHARIDE 4'-KINASE, MITOCHONDRIAL-RELATED"/>
    <property type="match status" value="1"/>
</dbReference>
<gene>
    <name evidence="13 14" type="primary">lpxK</name>
    <name evidence="14" type="ORF">K8352_14245</name>
</gene>
<evidence type="ECO:0000256" key="12">
    <source>
        <dbReference type="ARBA" id="ARBA00029757"/>
    </source>
</evidence>
<evidence type="ECO:0000256" key="8">
    <source>
        <dbReference type="ARBA" id="ARBA00022741"/>
    </source>
</evidence>
<dbReference type="GO" id="GO:0009245">
    <property type="term" value="P:lipid A biosynthetic process"/>
    <property type="evidence" value="ECO:0007669"/>
    <property type="project" value="UniProtKB-UniRule"/>
</dbReference>
<proteinExistence type="inferred from homology"/>
<evidence type="ECO:0000256" key="4">
    <source>
        <dbReference type="ARBA" id="ARBA00016436"/>
    </source>
</evidence>
<name>A0AAE3EYH0_9FLAO</name>
<keyword evidence="6 13" id="KW-0441">Lipid A biosynthesis</keyword>
<keyword evidence="10 13" id="KW-0067">ATP-binding</keyword>
<dbReference type="Pfam" id="PF02606">
    <property type="entry name" value="LpxK"/>
    <property type="match status" value="1"/>
</dbReference>
<keyword evidence="7 13" id="KW-0808">Transferase</keyword>
<sequence>MEQIRKLGFPIAMVYGLVVRLRNYLYDIGIFKANTFETPTVCVGNLSVGGTGKTPMVEFLVSNLKETNKIAVLSRGYGRKSKGWVLAEPNTSVEELGDEPFQIFSKFPQITVAVDADRSHGIRILEDTVSPDLILLDDAFQHRRVIASFSILLTAYGSLYPDDQYLPVGNLRDHKNEARRADVIVVTKCPANLETMQQTKIKNRLKPNKNQLVLFSTLVYDPMVKGLEGQFPLTALKDKKVVLVTGIANPGPLLYFLAEAGIAVEHLPYGDHHFFTASEIELFNTKDLVLTTEKDYSRLQGRVGKLYFLGIKHQFLSDGKAVLLNSISTFTKPGR</sequence>
<dbReference type="PANTHER" id="PTHR42724">
    <property type="entry name" value="TETRAACYLDISACCHARIDE 4'-KINASE"/>
    <property type="match status" value="1"/>
</dbReference>
<evidence type="ECO:0000256" key="7">
    <source>
        <dbReference type="ARBA" id="ARBA00022679"/>
    </source>
</evidence>
<keyword evidence="9 13" id="KW-0418">Kinase</keyword>
<dbReference type="GO" id="GO:0009244">
    <property type="term" value="P:lipopolysaccharide core region biosynthetic process"/>
    <property type="evidence" value="ECO:0007669"/>
    <property type="project" value="TreeGrafter"/>
</dbReference>
<comment type="catalytic activity">
    <reaction evidence="13">
        <text>a lipid A disaccharide + ATP = a lipid IVA + ADP + H(+)</text>
        <dbReference type="Rhea" id="RHEA:67840"/>
        <dbReference type="ChEBI" id="CHEBI:15378"/>
        <dbReference type="ChEBI" id="CHEBI:30616"/>
        <dbReference type="ChEBI" id="CHEBI:176343"/>
        <dbReference type="ChEBI" id="CHEBI:176425"/>
        <dbReference type="ChEBI" id="CHEBI:456216"/>
        <dbReference type="EC" id="2.7.1.130"/>
    </reaction>
</comment>
<dbReference type="GO" id="GO:0009029">
    <property type="term" value="F:lipid-A 4'-kinase activity"/>
    <property type="evidence" value="ECO:0007669"/>
    <property type="project" value="UniProtKB-UniRule"/>
</dbReference>
<evidence type="ECO:0000256" key="13">
    <source>
        <dbReference type="HAMAP-Rule" id="MF_00409"/>
    </source>
</evidence>
<dbReference type="EMBL" id="JAIRBC010000022">
    <property type="protein sequence ID" value="MCG2461916.1"/>
    <property type="molecule type" value="Genomic_DNA"/>
</dbReference>
<evidence type="ECO:0000256" key="10">
    <source>
        <dbReference type="ARBA" id="ARBA00022840"/>
    </source>
</evidence>
<dbReference type="RefSeq" id="WP_317903059.1">
    <property type="nucleotide sequence ID" value="NZ_JAIRBC010000022.1"/>
</dbReference>
<comment type="similarity">
    <text evidence="13">Belongs to the LpxK family.</text>
</comment>
<keyword evidence="11 13" id="KW-0443">Lipid metabolism</keyword>